<protein>
    <recommendedName>
        <fullName evidence="9">DUF2179 domain-containing protein</fullName>
    </recommendedName>
</protein>
<comment type="caution">
    <text evidence="7">The sequence shown here is derived from an EMBL/GenBank/DDBJ whole genome shotgun (WGS) entry which is preliminary data.</text>
</comment>
<sequence length="285" mass="31204">MRVISNVKQYGRELLYIVIGSIIYALSVVLFIDPAKIIPGSVTGIAVIAKALFGIPIGLLSVIINVPLILIAVFYLGRKMLVYTILTVLLTSALIDWWAFLPPFTDNMLLAAIFGGIMMGVGMGMMLPTGATTGGTTVVGRLVLLKYPNIPIGYILLIVDFIIIVVGSMLLKDWDLMLYSILNLYVCVVVINKVMYGMKIDAMSVVFTEHSKEILQKIQATFPCKVSALSDIPGLLCICRKSDVNKLQRIVERTDPSAFCASLDLDYSFGKNSAKQLPNQCKVSE</sequence>
<feature type="transmembrane region" description="Helical" evidence="6">
    <location>
        <begin position="52"/>
        <end position="74"/>
    </location>
</feature>
<feature type="transmembrane region" description="Helical" evidence="6">
    <location>
        <begin position="14"/>
        <end position="32"/>
    </location>
</feature>
<keyword evidence="4 6" id="KW-1133">Transmembrane helix</keyword>
<gene>
    <name evidence="7" type="ORF">SSPH_03502</name>
</gene>
<dbReference type="Pfam" id="PF02588">
    <property type="entry name" value="YitT_membrane"/>
    <property type="match status" value="1"/>
</dbReference>
<feature type="transmembrane region" description="Helical" evidence="6">
    <location>
        <begin position="81"/>
        <end position="101"/>
    </location>
</feature>
<dbReference type="PANTHER" id="PTHR33545">
    <property type="entry name" value="UPF0750 MEMBRANE PROTEIN YITT-RELATED"/>
    <property type="match status" value="1"/>
</dbReference>
<keyword evidence="5 6" id="KW-0472">Membrane</keyword>
<evidence type="ECO:0000313" key="7">
    <source>
        <dbReference type="EMBL" id="CVK20834.1"/>
    </source>
</evidence>
<evidence type="ECO:0008006" key="9">
    <source>
        <dbReference type="Google" id="ProtNLM"/>
    </source>
</evidence>
<keyword evidence="2" id="KW-1003">Cell membrane</keyword>
<evidence type="ECO:0000256" key="3">
    <source>
        <dbReference type="ARBA" id="ARBA00022692"/>
    </source>
</evidence>
<keyword evidence="8" id="KW-1185">Reference proteome</keyword>
<comment type="subcellular location">
    <subcellularLocation>
        <location evidence="1">Cell membrane</location>
        <topology evidence="1">Multi-pass membrane protein</topology>
    </subcellularLocation>
</comment>
<evidence type="ECO:0000313" key="8">
    <source>
        <dbReference type="Proteomes" id="UP000245702"/>
    </source>
</evidence>
<dbReference type="InterPro" id="IPR003740">
    <property type="entry name" value="YitT"/>
</dbReference>
<dbReference type="PIRSF" id="PIRSF006483">
    <property type="entry name" value="Membrane_protein_YitT"/>
    <property type="match status" value="1"/>
</dbReference>
<accession>A0ABM9W6P3</accession>
<evidence type="ECO:0000256" key="2">
    <source>
        <dbReference type="ARBA" id="ARBA00022475"/>
    </source>
</evidence>
<dbReference type="InterPro" id="IPR051461">
    <property type="entry name" value="UPF0750_membrane"/>
</dbReference>
<feature type="transmembrane region" description="Helical" evidence="6">
    <location>
        <begin position="152"/>
        <end position="171"/>
    </location>
</feature>
<dbReference type="PANTHER" id="PTHR33545:SF5">
    <property type="entry name" value="UPF0750 MEMBRANE PROTEIN YITT"/>
    <property type="match status" value="1"/>
</dbReference>
<reference evidence="7 8" key="1">
    <citation type="submission" date="2016-01" db="EMBL/GenBank/DDBJ databases">
        <authorList>
            <person name="Brown R."/>
        </authorList>
    </citation>
    <scope>NUCLEOTIDE SEQUENCE [LARGE SCALE GENOMIC DNA]</scope>
    <source>
        <strain evidence="7">Sporomusa sphaeroides DSM 2875</strain>
    </source>
</reference>
<evidence type="ECO:0000256" key="6">
    <source>
        <dbReference type="SAM" id="Phobius"/>
    </source>
</evidence>
<organism evidence="7 8">
    <name type="scientific">Sporomusa sphaeroides DSM 2875</name>
    <dbReference type="NCBI Taxonomy" id="1337886"/>
    <lineage>
        <taxon>Bacteria</taxon>
        <taxon>Bacillati</taxon>
        <taxon>Bacillota</taxon>
        <taxon>Negativicutes</taxon>
        <taxon>Selenomonadales</taxon>
        <taxon>Sporomusaceae</taxon>
        <taxon>Sporomusa</taxon>
    </lineage>
</organism>
<evidence type="ECO:0000256" key="5">
    <source>
        <dbReference type="ARBA" id="ARBA00023136"/>
    </source>
</evidence>
<feature type="transmembrane region" description="Helical" evidence="6">
    <location>
        <begin position="107"/>
        <end position="131"/>
    </location>
</feature>
<dbReference type="EMBL" id="FCOW01000024">
    <property type="protein sequence ID" value="CVK20834.1"/>
    <property type="molecule type" value="Genomic_DNA"/>
</dbReference>
<feature type="transmembrane region" description="Helical" evidence="6">
    <location>
        <begin position="177"/>
        <end position="196"/>
    </location>
</feature>
<keyword evidence="3 6" id="KW-0812">Transmembrane</keyword>
<proteinExistence type="predicted"/>
<evidence type="ECO:0000256" key="4">
    <source>
        <dbReference type="ARBA" id="ARBA00022989"/>
    </source>
</evidence>
<dbReference type="RefSeq" id="WP_075757991.1">
    <property type="nucleotide sequence ID" value="NZ_CP146991.1"/>
</dbReference>
<dbReference type="Proteomes" id="UP000245702">
    <property type="component" value="Unassembled WGS sequence"/>
</dbReference>
<name>A0ABM9W6P3_9FIRM</name>
<evidence type="ECO:0000256" key="1">
    <source>
        <dbReference type="ARBA" id="ARBA00004651"/>
    </source>
</evidence>